<comment type="subcellular location">
    <subcellularLocation>
        <location evidence="3">Cell projection</location>
        <location evidence="3">Cilium</location>
    </subcellularLocation>
</comment>
<organism evidence="4 5">
    <name type="scientific">Dracunculus medinensis</name>
    <name type="common">Guinea worm</name>
    <dbReference type="NCBI Taxonomy" id="318479"/>
    <lineage>
        <taxon>Eukaryota</taxon>
        <taxon>Metazoa</taxon>
        <taxon>Ecdysozoa</taxon>
        <taxon>Nematoda</taxon>
        <taxon>Chromadorea</taxon>
        <taxon>Rhabditida</taxon>
        <taxon>Spirurina</taxon>
        <taxon>Dracunculoidea</taxon>
        <taxon>Dracunculidae</taxon>
        <taxon>Dracunculus</taxon>
    </lineage>
</organism>
<dbReference type="InterPro" id="IPR011990">
    <property type="entry name" value="TPR-like_helical_dom_sf"/>
</dbReference>
<dbReference type="PANTHER" id="PTHR20931">
    <property type="entry name" value="TETRATRICOPEPTIDE REPEAT PROTEIN 30"/>
    <property type="match status" value="1"/>
</dbReference>
<dbReference type="Gene3D" id="1.25.40.10">
    <property type="entry name" value="Tetratricopeptide repeat domain"/>
    <property type="match status" value="1"/>
</dbReference>
<evidence type="ECO:0000256" key="1">
    <source>
        <dbReference type="ARBA" id="ARBA00022737"/>
    </source>
</evidence>
<dbReference type="SUPFAM" id="SSF48452">
    <property type="entry name" value="TPR-like"/>
    <property type="match status" value="1"/>
</dbReference>
<keyword evidence="3" id="KW-0970">Cilium biogenesis/degradation</keyword>
<dbReference type="Proteomes" id="UP000038040">
    <property type="component" value="Unplaced"/>
</dbReference>
<dbReference type="WBParaSite" id="DME_0000645801-mRNA-1">
    <property type="protein sequence ID" value="DME_0000645801-mRNA-1"/>
    <property type="gene ID" value="DME_0000645801"/>
</dbReference>
<reference evidence="5" key="1">
    <citation type="submission" date="2017-02" db="UniProtKB">
        <authorList>
            <consortium name="WormBaseParasite"/>
        </authorList>
    </citation>
    <scope>IDENTIFICATION</scope>
</reference>
<dbReference type="GO" id="GO:0030992">
    <property type="term" value="C:intraciliary transport particle B"/>
    <property type="evidence" value="ECO:0007669"/>
    <property type="project" value="TreeGrafter"/>
</dbReference>
<dbReference type="PANTHER" id="PTHR20931:SF0">
    <property type="entry name" value="TETRATRICOPEPTIDE REPEAT PROTEIN 30"/>
    <property type="match status" value="1"/>
</dbReference>
<dbReference type="GO" id="GO:0042073">
    <property type="term" value="P:intraciliary transport"/>
    <property type="evidence" value="ECO:0007669"/>
    <property type="project" value="UniProtKB-UniRule"/>
</dbReference>
<keyword evidence="2 3" id="KW-0802">TPR repeat</keyword>
<comment type="function">
    <text evidence="3">Required for polyglutamylation of axonemal tubulin. Plays a role in anterograde intraflagellar transport (IFT), the process by which cilia precursors are transported from the base of the cilium to the site of their incorporation at the tip.</text>
</comment>
<evidence type="ECO:0000256" key="3">
    <source>
        <dbReference type="RuleBase" id="RU367070"/>
    </source>
</evidence>
<protein>
    <recommendedName>
        <fullName evidence="3">Tetratricopeptide repeat protein 30</fullName>
    </recommendedName>
</protein>
<dbReference type="InterPro" id="IPR039941">
    <property type="entry name" value="TT30"/>
</dbReference>
<keyword evidence="3" id="KW-0966">Cell projection</keyword>
<keyword evidence="3" id="KW-0969">Cilium</keyword>
<dbReference type="AlphaFoldDB" id="A0A0N4UG59"/>
<dbReference type="GO" id="GO:0120170">
    <property type="term" value="F:intraciliary transport particle B binding"/>
    <property type="evidence" value="ECO:0007669"/>
    <property type="project" value="TreeGrafter"/>
</dbReference>
<evidence type="ECO:0000256" key="2">
    <source>
        <dbReference type="ARBA" id="ARBA00022803"/>
    </source>
</evidence>
<dbReference type="GO" id="GO:0005879">
    <property type="term" value="C:axonemal microtubule"/>
    <property type="evidence" value="ECO:0007669"/>
    <property type="project" value="UniProtKB-UniRule"/>
</dbReference>
<keyword evidence="1" id="KW-0677">Repeat</keyword>
<comment type="similarity">
    <text evidence="3">Belongs to the TTC30/dfy-1/fleer family.</text>
</comment>
<evidence type="ECO:0000313" key="5">
    <source>
        <dbReference type="WBParaSite" id="DME_0000645801-mRNA-1"/>
    </source>
</evidence>
<sequence length="133" mass="15496">LSLLGYCYFYTQDFTLAAECYEQLMQKYPSYAEYRLYYSQALYNASLFPEAIAVISQVEDPKLAGQVIKLKSAIKYREEDLNNAKILVQQYEVGDPDTEINLACLDYKVNIILNRFYIFFSPLLYPLIIINII</sequence>
<accession>A0A0N4UG59</accession>
<proteinExistence type="inferred from homology"/>
<evidence type="ECO:0000313" key="4">
    <source>
        <dbReference type="Proteomes" id="UP000038040"/>
    </source>
</evidence>
<name>A0A0N4UG59_DRAME</name>